<dbReference type="OrthoDB" id="1694274at2759"/>
<keyword evidence="5" id="KW-1185">Reference proteome</keyword>
<dbReference type="SFLD" id="SFLDS00003">
    <property type="entry name" value="Haloacid_Dehalogenase"/>
    <property type="match status" value="1"/>
</dbReference>
<dbReference type="InterPro" id="IPR023214">
    <property type="entry name" value="HAD_sf"/>
</dbReference>
<organism evidence="4 5">
    <name type="scientific">Conger conger</name>
    <name type="common">Conger eel</name>
    <name type="synonym">Muraena conger</name>
    <dbReference type="NCBI Taxonomy" id="82655"/>
    <lineage>
        <taxon>Eukaryota</taxon>
        <taxon>Metazoa</taxon>
        <taxon>Chordata</taxon>
        <taxon>Craniata</taxon>
        <taxon>Vertebrata</taxon>
        <taxon>Euteleostomi</taxon>
        <taxon>Actinopterygii</taxon>
        <taxon>Neopterygii</taxon>
        <taxon>Teleostei</taxon>
        <taxon>Anguilliformes</taxon>
        <taxon>Congridae</taxon>
        <taxon>Conger</taxon>
    </lineage>
</organism>
<dbReference type="PANTHER" id="PTHR46470">
    <property type="entry name" value="N-ACYLNEURAMINATE-9-PHOSPHATASE"/>
    <property type="match status" value="1"/>
</dbReference>
<dbReference type="PANTHER" id="PTHR46470:SF3">
    <property type="entry name" value="N-ACYLNEURAMINATE-9-PHOSPHATASE"/>
    <property type="match status" value="1"/>
</dbReference>
<accession>A0A9Q1HKY0</accession>
<comment type="caution">
    <text evidence="4">The sequence shown here is derived from an EMBL/GenBank/DDBJ whole genome shotgun (WGS) entry which is preliminary data.</text>
</comment>
<gene>
    <name evidence="4" type="ORF">COCON_G00223170</name>
</gene>
<sequence>MESNGIKAILLDLDNTLIDTAGAHRVAIQKVEALLGTRFGQDDIGKICKGFELKLLQETYNPSGGESIDQVRVTHWQEAIREAGSAEPDGTLATECYSMWKNSRLEQLAIPGPVWDLLKDLQKTHKLLLLTNGVSQTQWEKIRAVRCEELFQAMVVGGDHAEDKPAPSIFQHCFTLLGVGPRDCVMVGDSLDTDILGGVNAGVRATVWVNANGREIPPGVSVKPDYTVTTVLELPTILSTLK</sequence>
<dbReference type="AlphaFoldDB" id="A0A9Q1HKY0"/>
<proteinExistence type="predicted"/>
<evidence type="ECO:0000313" key="5">
    <source>
        <dbReference type="Proteomes" id="UP001152803"/>
    </source>
</evidence>
<protein>
    <recommendedName>
        <fullName evidence="6">N-acylneuraminate-9-phosphatase</fullName>
    </recommendedName>
</protein>
<dbReference type="EMBL" id="JAFJMO010000018">
    <property type="protein sequence ID" value="KAJ8250395.1"/>
    <property type="molecule type" value="Genomic_DNA"/>
</dbReference>
<dbReference type="SUPFAM" id="SSF56784">
    <property type="entry name" value="HAD-like"/>
    <property type="match status" value="1"/>
</dbReference>
<name>A0A9Q1HKY0_CONCO</name>
<comment type="cofactor">
    <cofactor evidence="1">
        <name>Mg(2+)</name>
        <dbReference type="ChEBI" id="CHEBI:18420"/>
    </cofactor>
</comment>
<evidence type="ECO:0000313" key="4">
    <source>
        <dbReference type="EMBL" id="KAJ8250395.1"/>
    </source>
</evidence>
<dbReference type="GO" id="GO:0046380">
    <property type="term" value="P:N-acetylneuraminate biosynthetic process"/>
    <property type="evidence" value="ECO:0007669"/>
    <property type="project" value="TreeGrafter"/>
</dbReference>
<dbReference type="Pfam" id="PF00702">
    <property type="entry name" value="Hydrolase"/>
    <property type="match status" value="1"/>
</dbReference>
<reference evidence="4" key="1">
    <citation type="journal article" date="2023" name="Science">
        <title>Genome structures resolve the early diversification of teleost fishes.</title>
        <authorList>
            <person name="Parey E."/>
            <person name="Louis A."/>
            <person name="Montfort J."/>
            <person name="Bouchez O."/>
            <person name="Roques C."/>
            <person name="Iampietro C."/>
            <person name="Lluch J."/>
            <person name="Castinel A."/>
            <person name="Donnadieu C."/>
            <person name="Desvignes T."/>
            <person name="Floi Bucao C."/>
            <person name="Jouanno E."/>
            <person name="Wen M."/>
            <person name="Mejri S."/>
            <person name="Dirks R."/>
            <person name="Jansen H."/>
            <person name="Henkel C."/>
            <person name="Chen W.J."/>
            <person name="Zahm M."/>
            <person name="Cabau C."/>
            <person name="Klopp C."/>
            <person name="Thompson A.W."/>
            <person name="Robinson-Rechavi M."/>
            <person name="Braasch I."/>
            <person name="Lecointre G."/>
            <person name="Bobe J."/>
            <person name="Postlethwait J.H."/>
            <person name="Berthelot C."/>
            <person name="Roest Crollius H."/>
            <person name="Guiguen Y."/>
        </authorList>
    </citation>
    <scope>NUCLEOTIDE SEQUENCE</scope>
    <source>
        <strain evidence="4">Concon-B</strain>
    </source>
</reference>
<keyword evidence="3" id="KW-0460">Magnesium</keyword>
<dbReference type="Proteomes" id="UP001152803">
    <property type="component" value="Unassembled WGS sequence"/>
</dbReference>
<evidence type="ECO:0000256" key="1">
    <source>
        <dbReference type="ARBA" id="ARBA00001946"/>
    </source>
</evidence>
<evidence type="ECO:0000256" key="2">
    <source>
        <dbReference type="ARBA" id="ARBA00022801"/>
    </source>
</evidence>
<dbReference type="GO" id="GO:0050124">
    <property type="term" value="F:N-acylneuraminate-9-phosphatase activity"/>
    <property type="evidence" value="ECO:0007669"/>
    <property type="project" value="TreeGrafter"/>
</dbReference>
<dbReference type="SFLD" id="SFLDG01129">
    <property type="entry name" value="C1.5:_HAD__Beta-PGM__Phosphata"/>
    <property type="match status" value="1"/>
</dbReference>
<dbReference type="InterPro" id="IPR006439">
    <property type="entry name" value="HAD-SF_hydro_IA"/>
</dbReference>
<evidence type="ECO:0000256" key="3">
    <source>
        <dbReference type="ARBA" id="ARBA00022842"/>
    </source>
</evidence>
<dbReference type="Gene3D" id="1.20.120.710">
    <property type="entry name" value="Haloacid dehalogenase hydrolase-like domain"/>
    <property type="match status" value="1"/>
</dbReference>
<dbReference type="InterPro" id="IPR051400">
    <property type="entry name" value="HAD-like_hydrolase"/>
</dbReference>
<evidence type="ECO:0008006" key="6">
    <source>
        <dbReference type="Google" id="ProtNLM"/>
    </source>
</evidence>
<dbReference type="InterPro" id="IPR036412">
    <property type="entry name" value="HAD-like_sf"/>
</dbReference>
<dbReference type="NCBIfam" id="TIGR01549">
    <property type="entry name" value="HAD-SF-IA-v1"/>
    <property type="match status" value="1"/>
</dbReference>
<keyword evidence="2" id="KW-0378">Hydrolase</keyword>
<dbReference type="Gene3D" id="3.40.50.1000">
    <property type="entry name" value="HAD superfamily/HAD-like"/>
    <property type="match status" value="1"/>
</dbReference>